<dbReference type="OrthoDB" id="516779at2"/>
<dbReference type="STRING" id="1302690.BUE76_16575"/>
<protein>
    <submittedName>
        <fullName evidence="2">Uncharacterized conserved protein, DUF1330 family</fullName>
    </submittedName>
</protein>
<dbReference type="PANTHER" id="PTHR41521">
    <property type="match status" value="1"/>
</dbReference>
<dbReference type="InterPro" id="IPR010753">
    <property type="entry name" value="DUF1330"/>
</dbReference>
<dbReference type="EMBL" id="FQUO01000007">
    <property type="protein sequence ID" value="SHF36967.1"/>
    <property type="molecule type" value="Genomic_DNA"/>
</dbReference>
<organism evidence="2 3">
    <name type="scientific">Cnuella takakiae</name>
    <dbReference type="NCBI Taxonomy" id="1302690"/>
    <lineage>
        <taxon>Bacteria</taxon>
        <taxon>Pseudomonadati</taxon>
        <taxon>Bacteroidota</taxon>
        <taxon>Chitinophagia</taxon>
        <taxon>Chitinophagales</taxon>
        <taxon>Chitinophagaceae</taxon>
        <taxon>Cnuella</taxon>
    </lineage>
</organism>
<reference evidence="2 3" key="1">
    <citation type="submission" date="2016-11" db="EMBL/GenBank/DDBJ databases">
        <authorList>
            <person name="Jaros S."/>
            <person name="Januszkiewicz K."/>
            <person name="Wedrychowicz H."/>
        </authorList>
    </citation>
    <scope>NUCLEOTIDE SEQUENCE [LARGE SCALE GENOMIC DNA]</scope>
    <source>
        <strain evidence="2 3">DSM 26897</strain>
    </source>
</reference>
<feature type="domain" description="DUF1330" evidence="1">
    <location>
        <begin position="2"/>
        <end position="95"/>
    </location>
</feature>
<evidence type="ECO:0000313" key="3">
    <source>
        <dbReference type="Proteomes" id="UP000184368"/>
    </source>
</evidence>
<proteinExistence type="predicted"/>
<dbReference type="Pfam" id="PF07045">
    <property type="entry name" value="DUF1330"/>
    <property type="match status" value="1"/>
</dbReference>
<keyword evidence="3" id="KW-1185">Reference proteome</keyword>
<dbReference type="SUPFAM" id="SSF54909">
    <property type="entry name" value="Dimeric alpha+beta barrel"/>
    <property type="match status" value="1"/>
</dbReference>
<sequence length="97" mass="10860">MPAYVIVEIYIHDPAAYEGYKLLTPAAVAAYDGRFVVRGAQSESLEGDWIPQRMVVLEFPSVARAKEWWHSPEYAEAKSIRQKAATTKMLVVDGFNG</sequence>
<dbReference type="InterPro" id="IPR011008">
    <property type="entry name" value="Dimeric_a/b-barrel"/>
</dbReference>
<dbReference type="PANTHER" id="PTHR41521:SF4">
    <property type="entry name" value="BLR0684 PROTEIN"/>
    <property type="match status" value="1"/>
</dbReference>
<dbReference type="RefSeq" id="WP_073042880.1">
    <property type="nucleotide sequence ID" value="NZ_FQUO01000007.1"/>
</dbReference>
<gene>
    <name evidence="2" type="ORF">SAMN05444008_107120</name>
</gene>
<dbReference type="Gene3D" id="3.30.70.100">
    <property type="match status" value="1"/>
</dbReference>
<name>A0A1M5B3Q9_9BACT</name>
<dbReference type="AlphaFoldDB" id="A0A1M5B3Q9"/>
<dbReference type="Proteomes" id="UP000184368">
    <property type="component" value="Unassembled WGS sequence"/>
</dbReference>
<evidence type="ECO:0000259" key="1">
    <source>
        <dbReference type="Pfam" id="PF07045"/>
    </source>
</evidence>
<accession>A0A1M5B3Q9</accession>
<evidence type="ECO:0000313" key="2">
    <source>
        <dbReference type="EMBL" id="SHF36967.1"/>
    </source>
</evidence>